<keyword evidence="5 7" id="KW-0804">Transcription</keyword>
<name>A0A835IU76_9MAGN</name>
<reference evidence="9 10" key="1">
    <citation type="submission" date="2020-10" db="EMBL/GenBank/DDBJ databases">
        <title>The Coptis chinensis genome and diversification of protoberbering-type alkaloids.</title>
        <authorList>
            <person name="Wang B."/>
            <person name="Shu S."/>
            <person name="Song C."/>
            <person name="Liu Y."/>
        </authorList>
    </citation>
    <scope>NUCLEOTIDE SEQUENCE [LARGE SCALE GENOMIC DNA]</scope>
    <source>
        <strain evidence="9">HL-2020</strain>
        <tissue evidence="9">Leaf</tissue>
    </source>
</reference>
<dbReference type="Pfam" id="PF06217">
    <property type="entry name" value="GAGA_bind"/>
    <property type="match status" value="1"/>
</dbReference>
<dbReference type="GO" id="GO:0005634">
    <property type="term" value="C:nucleus"/>
    <property type="evidence" value="ECO:0007669"/>
    <property type="project" value="UniProtKB-SubCell"/>
</dbReference>
<dbReference type="EMBL" id="JADFTS010000001">
    <property type="protein sequence ID" value="KAF9625205.1"/>
    <property type="molecule type" value="Genomic_DNA"/>
</dbReference>
<evidence type="ECO:0000313" key="10">
    <source>
        <dbReference type="Proteomes" id="UP000631114"/>
    </source>
</evidence>
<protein>
    <recommendedName>
        <fullName evidence="7">GAGA-binding transcriptional activator</fullName>
    </recommendedName>
</protein>
<feature type="compositionally biased region" description="Polar residues" evidence="8">
    <location>
        <begin position="75"/>
        <end position="89"/>
    </location>
</feature>
<evidence type="ECO:0000256" key="6">
    <source>
        <dbReference type="ARBA" id="ARBA00023242"/>
    </source>
</evidence>
<comment type="caution">
    <text evidence="9">The sequence shown here is derived from an EMBL/GenBank/DDBJ whole genome shotgun (WGS) entry which is preliminary data.</text>
</comment>
<evidence type="ECO:0000256" key="3">
    <source>
        <dbReference type="ARBA" id="ARBA00023015"/>
    </source>
</evidence>
<dbReference type="GO" id="GO:0043565">
    <property type="term" value="F:sequence-specific DNA binding"/>
    <property type="evidence" value="ECO:0007669"/>
    <property type="project" value="TreeGrafter"/>
</dbReference>
<comment type="subcellular location">
    <subcellularLocation>
        <location evidence="1 7">Nucleus</location>
    </subcellularLocation>
</comment>
<feature type="region of interest" description="Disordered" evidence="8">
    <location>
        <begin position="75"/>
        <end position="157"/>
    </location>
</feature>
<dbReference type="OrthoDB" id="1903765at2759"/>
<accession>A0A835IU76</accession>
<evidence type="ECO:0000256" key="8">
    <source>
        <dbReference type="SAM" id="MobiDB-lite"/>
    </source>
</evidence>
<evidence type="ECO:0000256" key="4">
    <source>
        <dbReference type="ARBA" id="ARBA00023125"/>
    </source>
</evidence>
<comment type="similarity">
    <text evidence="2 7">Belongs to the BBR/BPC family.</text>
</comment>
<sequence length="350" mass="39096">MDEKSRLSFRNWDFAEHTVGVPFRSSANEHQASFLRMNMYSDSSMIPEAEEEGSGMEFDNHVWVHQRNFFSETKVNSDSLESTQINTETGLPPAPISMYMPTTRPSKNEELGTKSSKIRKPSSSKKSNGVKPFKVKIPKKRSDTSTKKKRDSVSNATQKRSLDVVIDGTTIDFSQVPAPVCSCTGVYRQCYRWGAGGWQSSCCTTSISEYPLPLSSSRPGARLAGRKMSNGAYAKLLQRLAAEGYVFSDAVDLKDHWAKHDCNKDNAEQVQNDGARSRSSSAKLLKQRDTTRTKFTHGAYINFVVPPTSRITFGKGKGQFEKKIAAAIKVLQRLFYGSAPAAMRQCERHY</sequence>
<keyword evidence="10" id="KW-1185">Reference proteome</keyword>
<dbReference type="GO" id="GO:0003700">
    <property type="term" value="F:DNA-binding transcription factor activity"/>
    <property type="evidence" value="ECO:0007669"/>
    <property type="project" value="UniProtKB-UniRule"/>
</dbReference>
<dbReference type="InterPro" id="IPR010409">
    <property type="entry name" value="GAGA-bd_tscrpt_act"/>
</dbReference>
<gene>
    <name evidence="9" type="ORF">IFM89_020439</name>
</gene>
<evidence type="ECO:0000256" key="1">
    <source>
        <dbReference type="ARBA" id="ARBA00004123"/>
    </source>
</evidence>
<evidence type="ECO:0000256" key="2">
    <source>
        <dbReference type="ARBA" id="ARBA00007911"/>
    </source>
</evidence>
<comment type="function">
    <text evidence="7">Transcriptional regulator that specifically binds to GA-rich elements (GAGA-repeats) present in regulatory sequences of genes involved in developmental processes.</text>
</comment>
<evidence type="ECO:0000313" key="9">
    <source>
        <dbReference type="EMBL" id="KAF9625205.1"/>
    </source>
</evidence>
<dbReference type="GO" id="GO:0009723">
    <property type="term" value="P:response to ethylene"/>
    <property type="evidence" value="ECO:0007669"/>
    <property type="project" value="TreeGrafter"/>
</dbReference>
<evidence type="ECO:0000256" key="5">
    <source>
        <dbReference type="ARBA" id="ARBA00023163"/>
    </source>
</evidence>
<dbReference type="SMART" id="SM01226">
    <property type="entry name" value="GAGA_bind"/>
    <property type="match status" value="1"/>
</dbReference>
<organism evidence="9 10">
    <name type="scientific">Coptis chinensis</name>
    <dbReference type="NCBI Taxonomy" id="261450"/>
    <lineage>
        <taxon>Eukaryota</taxon>
        <taxon>Viridiplantae</taxon>
        <taxon>Streptophyta</taxon>
        <taxon>Embryophyta</taxon>
        <taxon>Tracheophyta</taxon>
        <taxon>Spermatophyta</taxon>
        <taxon>Magnoliopsida</taxon>
        <taxon>Ranunculales</taxon>
        <taxon>Ranunculaceae</taxon>
        <taxon>Coptidoideae</taxon>
        <taxon>Coptis</taxon>
    </lineage>
</organism>
<proteinExistence type="inferred from homology"/>
<keyword evidence="6 7" id="KW-0539">Nucleus</keyword>
<keyword evidence="4 7" id="KW-0238">DNA-binding</keyword>
<dbReference type="AlphaFoldDB" id="A0A835IU76"/>
<dbReference type="PANTHER" id="PTHR31421:SF6">
    <property type="entry name" value="PROTEIN BASIC PENTACYSTEINE7"/>
    <property type="match status" value="1"/>
</dbReference>
<keyword evidence="3 7" id="KW-0805">Transcription regulation</keyword>
<evidence type="ECO:0000256" key="7">
    <source>
        <dbReference type="RuleBase" id="RU367160"/>
    </source>
</evidence>
<dbReference type="PANTHER" id="PTHR31421">
    <property type="entry name" value="PROTEIN BASIC PENTACYSTEINE3"/>
    <property type="match status" value="1"/>
</dbReference>
<dbReference type="Proteomes" id="UP000631114">
    <property type="component" value="Unassembled WGS sequence"/>
</dbReference>